<gene>
    <name evidence="1" type="ORF">AAEO60_00265</name>
</gene>
<name>A0ABU9I9J5_9SPHN</name>
<organism evidence="1 2">
    <name type="scientific">Aurantiacibacter gilvus</name>
    <dbReference type="NCBI Taxonomy" id="3139141"/>
    <lineage>
        <taxon>Bacteria</taxon>
        <taxon>Pseudomonadati</taxon>
        <taxon>Pseudomonadota</taxon>
        <taxon>Alphaproteobacteria</taxon>
        <taxon>Sphingomonadales</taxon>
        <taxon>Erythrobacteraceae</taxon>
        <taxon>Aurantiacibacter</taxon>
    </lineage>
</organism>
<comment type="caution">
    <text evidence="1">The sequence shown here is derived from an EMBL/GenBank/DDBJ whole genome shotgun (WGS) entry which is preliminary data.</text>
</comment>
<dbReference type="EMBL" id="JBBYHV010000001">
    <property type="protein sequence ID" value="MEL1249095.1"/>
    <property type="molecule type" value="Genomic_DNA"/>
</dbReference>
<accession>A0ABU9I9J5</accession>
<dbReference type="RefSeq" id="WP_341671636.1">
    <property type="nucleotide sequence ID" value="NZ_JBBYHV010000001.1"/>
</dbReference>
<proteinExistence type="predicted"/>
<dbReference type="Proteomes" id="UP001497045">
    <property type="component" value="Unassembled WGS sequence"/>
</dbReference>
<evidence type="ECO:0000313" key="1">
    <source>
        <dbReference type="EMBL" id="MEL1249095.1"/>
    </source>
</evidence>
<reference evidence="1 2" key="1">
    <citation type="submission" date="2024-04" db="EMBL/GenBank/DDBJ databases">
        <title>Aurantiacibacter sp. DGU6 16S ribosomal RNA gene Genome sequencing and assembly.</title>
        <authorList>
            <person name="Park S."/>
        </authorList>
    </citation>
    <scope>NUCLEOTIDE SEQUENCE [LARGE SCALE GENOMIC DNA]</scope>
    <source>
        <strain evidence="1 2">DGU6</strain>
    </source>
</reference>
<evidence type="ECO:0000313" key="2">
    <source>
        <dbReference type="Proteomes" id="UP001497045"/>
    </source>
</evidence>
<sequence length="156" mass="17748">MTNKRALFEVFMDRMTVSQEAGMPFEAAWYAYAILEDRLVSLLRNSGGENDHKGKPIRMMGNKIKELRDRTSNDQLLAAYFPEHDVEDKKQTALWKWKEDRDELMHGMASGELTLEQIDGLVQRVATEGASLARDYANAATLLKKHRSKVPIPPKG</sequence>
<keyword evidence="2" id="KW-1185">Reference proteome</keyword>
<protein>
    <submittedName>
        <fullName evidence="1">Uncharacterized protein</fullName>
    </submittedName>
</protein>